<evidence type="ECO:0000256" key="1">
    <source>
        <dbReference type="SAM" id="MobiDB-lite"/>
    </source>
</evidence>
<gene>
    <name evidence="2" type="ORF">GCM10009798_43360</name>
</gene>
<dbReference type="InterPro" id="IPR036388">
    <property type="entry name" value="WH-like_DNA-bd_sf"/>
</dbReference>
<name>A0ABN2RZ08_9ACTN</name>
<dbReference type="RefSeq" id="WP_344048592.1">
    <property type="nucleotide sequence ID" value="NZ_BAAAPB010000008.1"/>
</dbReference>
<comment type="caution">
    <text evidence="2">The sequence shown here is derived from an EMBL/GenBank/DDBJ whole genome shotgun (WGS) entry which is preliminary data.</text>
</comment>
<evidence type="ECO:0008006" key="4">
    <source>
        <dbReference type="Google" id="ProtNLM"/>
    </source>
</evidence>
<accession>A0ABN2RZ08</accession>
<proteinExistence type="predicted"/>
<dbReference type="Proteomes" id="UP001500571">
    <property type="component" value="Unassembled WGS sequence"/>
</dbReference>
<sequence length="213" mass="23624">MSYVAETATLAWDYTMADVESLAWKAVNGTKSFGQVTSLSDRHETAWHAIVVWLYESREHPRAHDLIRAGRDAIYAEQAQWRQMYQKQSGNTGRAFARYWSPIRSTSDGFSDHLADVLSLPVVLALLNASEYEAIVALAAYGSQPEAAKALGIRTGTLQVRIHRARAKINQAWFAPETPPRAIGHGSLKQAAPLPDFEDPECRQSRLACDPAT</sequence>
<keyword evidence="3" id="KW-1185">Reference proteome</keyword>
<dbReference type="Gene3D" id="1.10.10.10">
    <property type="entry name" value="Winged helix-like DNA-binding domain superfamily/Winged helix DNA-binding domain"/>
    <property type="match status" value="1"/>
</dbReference>
<evidence type="ECO:0000313" key="3">
    <source>
        <dbReference type="Proteomes" id="UP001500571"/>
    </source>
</evidence>
<reference evidence="2 3" key="1">
    <citation type="journal article" date="2019" name="Int. J. Syst. Evol. Microbiol.">
        <title>The Global Catalogue of Microorganisms (GCM) 10K type strain sequencing project: providing services to taxonomists for standard genome sequencing and annotation.</title>
        <authorList>
            <consortium name="The Broad Institute Genomics Platform"/>
            <consortium name="The Broad Institute Genome Sequencing Center for Infectious Disease"/>
            <person name="Wu L."/>
            <person name="Ma J."/>
        </authorList>
    </citation>
    <scope>NUCLEOTIDE SEQUENCE [LARGE SCALE GENOMIC DNA]</scope>
    <source>
        <strain evidence="2 3">JCM 15309</strain>
    </source>
</reference>
<protein>
    <recommendedName>
        <fullName evidence="4">RNA polymerase sigma factor 70 region 4 type 2 domain-containing protein</fullName>
    </recommendedName>
</protein>
<organism evidence="2 3">
    <name type="scientific">Nocardioides panacihumi</name>
    <dbReference type="NCBI Taxonomy" id="400774"/>
    <lineage>
        <taxon>Bacteria</taxon>
        <taxon>Bacillati</taxon>
        <taxon>Actinomycetota</taxon>
        <taxon>Actinomycetes</taxon>
        <taxon>Propionibacteriales</taxon>
        <taxon>Nocardioidaceae</taxon>
        <taxon>Nocardioides</taxon>
    </lineage>
</organism>
<dbReference type="EMBL" id="BAAAPB010000008">
    <property type="protein sequence ID" value="GAA1977473.1"/>
    <property type="molecule type" value="Genomic_DNA"/>
</dbReference>
<evidence type="ECO:0000313" key="2">
    <source>
        <dbReference type="EMBL" id="GAA1977473.1"/>
    </source>
</evidence>
<feature type="region of interest" description="Disordered" evidence="1">
    <location>
        <begin position="184"/>
        <end position="213"/>
    </location>
</feature>